<dbReference type="Gene3D" id="1.25.40.530">
    <property type="entry name" value="MyTH4 domain"/>
    <property type="match status" value="2"/>
</dbReference>
<keyword evidence="10 12" id="KW-0009">Actin-binding</keyword>
<evidence type="ECO:0000256" key="11">
    <source>
        <dbReference type="PROSITE-ProRule" id="PRU00192"/>
    </source>
</evidence>
<dbReference type="RefSeq" id="XP_013203041.1">
    <property type="nucleotide sequence ID" value="XM_013347587.1"/>
</dbReference>
<sequence length="2986" mass="328414">MGGSKGKAPQRRALPGRPASAEQESGSASADGAPSHSRRPARGKAHRTRPAKEPDATSGGRRKPIEEESHRCRNAGPGTSLETQEREDSSQPRGHRSTGSREPRHSRGELPEEQRHLGEEEWMLKRGRRRKGKERGPSALRGGGETPGRDGDTSGGDGGSSCLDSEHHEALDSGGASERPIKTEPSDKSTEGALIRRRESMDNNHQGNDGQALELSSREGPLGTGSQGTSDDSRTDTDSSPGWPGHRCRPQKTPGTSSRIPESQETELSREAAASSSLESSCASAPRGSQGPRDFKENADTSDVEAQPKAELQDTEPETEEPPRAQRLQVGEVTGKVQVVVSERDTGAREGAGAGDRRSRDPAPLAALVVLRKLRARAPTGESPQLAGGLHVGLKARLQRVARALGFLRWLRLRLEQRRGDERRASPREQEERSRERALEARGRAPGLPRWRAISLACRAVLRRPSRAPPGGSLSPQQALTSSGSAGASVVEDAASDPKFAVVFPRVHSAEKESCSSTSGASTDAPTGEGHVSSPAGPTECREEQGASEEGVVRSGQAPSFAPSSPSGTPPDENQSEAEPETLEVETRVHWAQGTTPCVDPELGSDSLLPQLTLETRLRHNSPGRSPRERWEPEDDAEAALERDLELSLRKDLEMLHFPGAKATSLSEGLEDIEDLARLRLVCDSSVLLCLKKRFHLGRIYTFGGPLLLALNPHQPLPLFSPEVSTSYHPRKAPNTTPHIFAVGAAAYSLSQSPGQDPCILLGGYSGSGKTEAAKRIVEFLSSLGQKQTELGGAQLEDILPVLSSFGHAKTILNANASRFGQEFCLCLQQGVTVGASVFHYLLETSRVVFQGRACRLQDKEDAQDFKGLLKALRVLGLCAEELTEVWAVLATILHLGNICFSSSERESQEVAAVSSWAEIHLAARLLQVPPECLEGAVTKRVMDTPYGRVSRSLPVESAIDARDALAKTLYSRLFSWLLKQINVRLAPPREAAGVVTITVMDVYGFEALRVNGLEQLCSNLASERLQLFSSQKLLAQEEEECQREMLSWVPITQPLRESCLDLLVGQPHSLLNILDAQTWLSQATDHTFLQKCHYHHGDHPSYAKPQLPLPIFTVRHYAGTVTYQVHKFINRNRDHLDFAIVEMLGQSQLKLVGSLFQEAEPEGEREQSKPTLASRFQQSLGDLLARLGRSHVYVIHCLKPTPGKLPGIFDVGHVAEQLRQTGILEIIGTRSAHFPVRVPFRLFLARFRALGSGSQETLSDQERCGTILSHVLGAESPVYHLGATQVLLQEQGWHQLEQLWAQRRSQALLTLHRGLRACITRQRLRLLPRIQARVRGLQARKRYLQRKSALGQLNAILLVARPLLQRRQKLQDLGRLEIPAQLAALLRTAEGRQGTQAGNITESLPPEVPVRPSLTLPPDIDQFPFSSFVSSSFQKPYLPRPGQLLDEPLTRMNGENPQQALEINRVMLRLLGDGSLQPWQEQTIGTFLIRKAQHQPGLRDELFSQLVAQLWHNPDEQQSQRGWALMAVLLSSFPPTPALQKPLLKFVSDQAPRGMAALCQHKLLGALEQTPLVPMASRAHPPTQLEWKAGLRRGRMALDVFTFNEGSYSAEVESWTTGEQLAGRILQSRGLEVPPRGWSVSLHSGDAWQDLAGCDFVLDLIGQTEDFGDPAGSRSYPITPFGLAENIPPAPGVQAPSLPPGLPPGPAPTLPGSSPPGEARKPGSLDGFLDHIFEPVLSGGFSDLEQGWALSSRMKGGGSIGPTQQGYPMVYPGMVQAPSYQPAMMPAPMPMMPAMGTVPTIPAMMVPPQPQPLLPSLDSRQLAVQQQNFINQQAMILAQQMTTQAMSLSLEQQNQRRQNGAQASAAASQTPPSVTAPKPQKLTAPQKTLESRPEPLDDTPEETEARPPRPKSFQQKRDYFQKMGQEPIRVKTVKPPVKVQIPQEETEESEEEETAEPTPPPPPPVVKKPLKQSKPKAVREDEAEPAKKEAPNKDRIEPTQDREPTVHSSNSTPQRPEPSREIRNIIRMYQSRPGPVPVPVQPTRPVKTFQKKNDPKDEALAKLGINGAHLPPLTTSPNQSKGSPPVVAPRPKTRPRLEPSLSIREKQGPLRDLFGPHSPSPSITPAPPPPPPPPPALPLSLPEEPKTRSVESRALMEPMEDRGISTQLLVPSGSVCFSYTNAPWKLFLRKEVFYPRENFSHPYCLSLLCQQILRDTFAESCIRISQEERHKMKDLLGDLEVSLDSLDTAEDTIKKRIVVAARDNWANYFSRIFPVSGESGSDVQLLGVSHRGLRLLKVTQDPSFHLERLKTLCSYSFAEVLAVECSGGSTLVLSLKNEQLMLHTAQARAIKAMVEQFLSELKKDSGYVIALRSYITDDHSLLSFQRGDLIKLQPGVSPEPGWQFGSVGGRSGLFPADMVQPAAAPDSSFSLGQRNSWQRGKSGNRASGLGGGWALRWYQFLCSQRPTHPGSQEPSEGSEATSYTAYSSLSADSHSYTMQEFALRYFRKPHTSLTQAGRGAKKKAAANLIQYSKDPIQESLISLSNEDMNKRAVAGFKALMQFMGDQPKPRSTDELALLYELLKLCQEDLRDEMYCQVIKQVTEHPEPKHCALGWSILSLFTGFFAPSTTLMPYVTKFLQDSSPSQELARSSQENLQRTVKYGGRQKLPPPGEMQAFLKGQALRLLLIHLPGGVEYRTNIETFTVSGEVLQELCGQMGITDPQEVQEFALFLIKGEGELVRPLSPHEYINSVMTDQDMSLHSRRLGWETPLHFDHPTYTEIHYGQVLRDYLQGKLMISAQEDAQLARLAALQHLRKASKSPPSEQELLAYIPKPLQWQVNTASIKSLVSQELKQMQGCSSLRAQTDFIETTAQLPLFGYTVYMVLRVSKLVLPGPVLLGLNRHHLVLMDPSSQKPCCSIPLKDLQRLHLLSPLQDDGVPGLELNYGSADNPKTIWLELPQAQELKHTIVFLMEEGSMSSTQWPGLG</sequence>
<dbReference type="Pfam" id="PF00784">
    <property type="entry name" value="MyTH4"/>
    <property type="match status" value="2"/>
</dbReference>
<dbReference type="PANTHER" id="PTHR22692:SF16">
    <property type="entry name" value="MYOSIN XVB"/>
    <property type="match status" value="1"/>
</dbReference>
<feature type="compositionally biased region" description="Basic residues" evidence="13">
    <location>
        <begin position="36"/>
        <end position="49"/>
    </location>
</feature>
<dbReference type="Gene3D" id="3.40.850.10">
    <property type="entry name" value="Kinesin motor domain"/>
    <property type="match status" value="1"/>
</dbReference>
<dbReference type="SUPFAM" id="SSF47031">
    <property type="entry name" value="Second domain of FERM"/>
    <property type="match status" value="1"/>
</dbReference>
<name>A0ABM1AJG3_MICOH</name>
<evidence type="ECO:0000256" key="7">
    <source>
        <dbReference type="ARBA" id="ARBA00022840"/>
    </source>
</evidence>
<feature type="domain" description="MyTH4" evidence="16">
    <location>
        <begin position="2532"/>
        <end position="2678"/>
    </location>
</feature>
<feature type="domain" description="FERM" evidence="15">
    <location>
        <begin position="2684"/>
        <end position="2986"/>
    </location>
</feature>
<dbReference type="SMART" id="SM00242">
    <property type="entry name" value="MYSc"/>
    <property type="match status" value="1"/>
</dbReference>
<dbReference type="Gene3D" id="2.30.29.30">
    <property type="entry name" value="Pleckstrin-homology domain (PH domain)/Phosphotyrosine-binding domain (PTB)"/>
    <property type="match status" value="1"/>
</dbReference>
<dbReference type="PROSITE" id="PS50096">
    <property type="entry name" value="IQ"/>
    <property type="match status" value="1"/>
</dbReference>
<dbReference type="InterPro" id="IPR019748">
    <property type="entry name" value="FERM_central"/>
</dbReference>
<keyword evidence="6 12" id="KW-0547">Nucleotide-binding</keyword>
<dbReference type="InterPro" id="IPR059004">
    <property type="entry name" value="MYO15"/>
</dbReference>
<dbReference type="SUPFAM" id="SSF50044">
    <property type="entry name" value="SH3-domain"/>
    <property type="match status" value="1"/>
</dbReference>
<feature type="region of interest" description="Disordered" evidence="13">
    <location>
        <begin position="465"/>
        <end position="486"/>
    </location>
</feature>
<feature type="region of interest" description="Actin-binding" evidence="12">
    <location>
        <begin position="1181"/>
        <end position="1203"/>
    </location>
</feature>
<keyword evidence="5" id="KW-0677">Repeat</keyword>
<dbReference type="InterPro" id="IPR019749">
    <property type="entry name" value="Band_41_domain"/>
</dbReference>
<evidence type="ECO:0000256" key="8">
    <source>
        <dbReference type="ARBA" id="ARBA00023123"/>
    </source>
</evidence>
<feature type="compositionally biased region" description="Basic and acidic residues" evidence="13">
    <location>
        <begin position="1978"/>
        <end position="2006"/>
    </location>
</feature>
<feature type="domain" description="Myosin motor" evidence="17">
    <location>
        <begin position="671"/>
        <end position="1302"/>
    </location>
</feature>
<dbReference type="Gene3D" id="2.30.30.40">
    <property type="entry name" value="SH3 Domains"/>
    <property type="match status" value="1"/>
</dbReference>
<keyword evidence="7 12" id="KW-0067">ATP-binding</keyword>
<evidence type="ECO:0000259" key="14">
    <source>
        <dbReference type="PROSITE" id="PS50002"/>
    </source>
</evidence>
<evidence type="ECO:0000259" key="16">
    <source>
        <dbReference type="PROSITE" id="PS51016"/>
    </source>
</evidence>
<feature type="compositionally biased region" description="Pro residues" evidence="13">
    <location>
        <begin position="1698"/>
        <end position="1710"/>
    </location>
</feature>
<keyword evidence="8 12" id="KW-0518">Myosin</keyword>
<feature type="compositionally biased region" description="Basic and acidic residues" evidence="13">
    <location>
        <begin position="420"/>
        <end position="443"/>
    </location>
</feature>
<feature type="compositionally biased region" description="Basic and acidic residues" evidence="13">
    <location>
        <begin position="99"/>
        <end position="124"/>
    </location>
</feature>
<feature type="compositionally biased region" description="Low complexity" evidence="13">
    <location>
        <begin position="19"/>
        <end position="33"/>
    </location>
</feature>
<feature type="compositionally biased region" description="Polar residues" evidence="13">
    <location>
        <begin position="2428"/>
        <end position="2446"/>
    </location>
</feature>
<dbReference type="Gene3D" id="1.20.58.530">
    <property type="match status" value="1"/>
</dbReference>
<evidence type="ECO:0000256" key="2">
    <source>
        <dbReference type="ARBA" id="ARBA00008314"/>
    </source>
</evidence>
<evidence type="ECO:0000256" key="13">
    <source>
        <dbReference type="SAM" id="MobiDB-lite"/>
    </source>
</evidence>
<feature type="compositionally biased region" description="Polar residues" evidence="13">
    <location>
        <begin position="515"/>
        <end position="525"/>
    </location>
</feature>
<evidence type="ECO:0000313" key="19">
    <source>
        <dbReference type="RefSeq" id="XP_013203041.1"/>
    </source>
</evidence>
<dbReference type="InterPro" id="IPR011993">
    <property type="entry name" value="PH-like_dom_sf"/>
</dbReference>
<feature type="region of interest" description="Disordered" evidence="13">
    <location>
        <begin position="1851"/>
        <end position="2152"/>
    </location>
</feature>
<dbReference type="Pfam" id="PF26570">
    <property type="entry name" value="MYO15"/>
    <property type="match status" value="1"/>
</dbReference>
<feature type="domain" description="MyTH4" evidence="16">
    <location>
        <begin position="1441"/>
        <end position="1592"/>
    </location>
</feature>
<dbReference type="InterPro" id="IPR038185">
    <property type="entry name" value="MyTH4_dom_sf"/>
</dbReference>
<dbReference type="PROSITE" id="PS50057">
    <property type="entry name" value="FERM_3"/>
    <property type="match status" value="1"/>
</dbReference>
<dbReference type="PRINTS" id="PR00193">
    <property type="entry name" value="MYOSINHEAVY"/>
</dbReference>
<feature type="compositionally biased region" description="Acidic residues" evidence="13">
    <location>
        <begin position="1945"/>
        <end position="1956"/>
    </location>
</feature>
<dbReference type="SMART" id="SM00295">
    <property type="entry name" value="B41"/>
    <property type="match status" value="1"/>
</dbReference>
<dbReference type="Pfam" id="PF07653">
    <property type="entry name" value="SH3_2"/>
    <property type="match status" value="1"/>
</dbReference>
<organism evidence="18 19">
    <name type="scientific">Microtus ochrogaster</name>
    <name type="common">Prairie vole</name>
    <dbReference type="NCBI Taxonomy" id="79684"/>
    <lineage>
        <taxon>Eukaryota</taxon>
        <taxon>Metazoa</taxon>
        <taxon>Chordata</taxon>
        <taxon>Craniata</taxon>
        <taxon>Vertebrata</taxon>
        <taxon>Euteleostomi</taxon>
        <taxon>Mammalia</taxon>
        <taxon>Eutheria</taxon>
        <taxon>Euarchontoglires</taxon>
        <taxon>Glires</taxon>
        <taxon>Rodentia</taxon>
        <taxon>Myomorpha</taxon>
        <taxon>Muroidea</taxon>
        <taxon>Cricetidae</taxon>
        <taxon>Arvicolinae</taxon>
        <taxon>Microtus</taxon>
    </lineage>
</organism>
<evidence type="ECO:0000256" key="10">
    <source>
        <dbReference type="ARBA" id="ARBA00023203"/>
    </source>
</evidence>
<dbReference type="InterPro" id="IPR036961">
    <property type="entry name" value="Kinesin_motor_dom_sf"/>
</dbReference>
<dbReference type="InterPro" id="IPR051567">
    <property type="entry name" value="Unconventional_Myosin_ATPase"/>
</dbReference>
<dbReference type="PROSITE" id="PS51016">
    <property type="entry name" value="MYTH4"/>
    <property type="match status" value="2"/>
</dbReference>
<accession>A0ABM1AJG3</accession>
<evidence type="ECO:0000256" key="12">
    <source>
        <dbReference type="PROSITE-ProRule" id="PRU00782"/>
    </source>
</evidence>
<dbReference type="Gene3D" id="1.20.120.720">
    <property type="entry name" value="Myosin VI head, motor domain, U50 subdomain"/>
    <property type="match status" value="1"/>
</dbReference>
<evidence type="ECO:0000256" key="1">
    <source>
        <dbReference type="ARBA" id="ARBA00004496"/>
    </source>
</evidence>
<dbReference type="PROSITE" id="PS50002">
    <property type="entry name" value="SH3"/>
    <property type="match status" value="1"/>
</dbReference>
<dbReference type="GeneID" id="102001167"/>
<gene>
    <name evidence="19" type="primary">Myo15b</name>
</gene>
<feature type="compositionally biased region" description="Low complexity" evidence="13">
    <location>
        <begin position="329"/>
        <end position="341"/>
    </location>
</feature>
<dbReference type="InterPro" id="IPR001609">
    <property type="entry name" value="Myosin_head_motor_dom-like"/>
</dbReference>
<dbReference type="PROSITE" id="PS51456">
    <property type="entry name" value="MYOSIN_MOTOR"/>
    <property type="match status" value="1"/>
</dbReference>
<feature type="compositionally biased region" description="Pro residues" evidence="13">
    <location>
        <begin position="1958"/>
        <end position="1967"/>
    </location>
</feature>
<evidence type="ECO:0000256" key="5">
    <source>
        <dbReference type="ARBA" id="ARBA00022737"/>
    </source>
</evidence>
<feature type="region of interest" description="Disordered" evidence="13">
    <location>
        <begin position="2425"/>
        <end position="2446"/>
    </location>
</feature>
<keyword evidence="4" id="KW-0963">Cytoplasm</keyword>
<dbReference type="Proteomes" id="UP000694915">
    <property type="component" value="Chromosome 7"/>
</dbReference>
<feature type="binding site" evidence="12">
    <location>
        <begin position="764"/>
        <end position="771"/>
    </location>
    <ligand>
        <name>ATP</name>
        <dbReference type="ChEBI" id="CHEBI:30616"/>
    </ligand>
</feature>
<feature type="compositionally biased region" description="Low complexity" evidence="13">
    <location>
        <begin position="1853"/>
        <end position="1870"/>
    </location>
</feature>
<keyword evidence="9 12" id="KW-0505">Motor protein</keyword>
<evidence type="ECO:0000259" key="17">
    <source>
        <dbReference type="PROSITE" id="PS51456"/>
    </source>
</evidence>
<evidence type="ECO:0000259" key="15">
    <source>
        <dbReference type="PROSITE" id="PS50057"/>
    </source>
</evidence>
<feature type="compositionally biased region" description="Acidic residues" evidence="13">
    <location>
        <begin position="574"/>
        <end position="584"/>
    </location>
</feature>
<dbReference type="Pfam" id="PF00373">
    <property type="entry name" value="FERM_M"/>
    <property type="match status" value="1"/>
</dbReference>
<feature type="compositionally biased region" description="Basic and acidic residues" evidence="13">
    <location>
        <begin position="179"/>
        <end position="202"/>
    </location>
</feature>
<dbReference type="SMART" id="SM00139">
    <property type="entry name" value="MyTH4"/>
    <property type="match status" value="2"/>
</dbReference>
<dbReference type="InterPro" id="IPR001452">
    <property type="entry name" value="SH3_domain"/>
</dbReference>
<dbReference type="InterPro" id="IPR000299">
    <property type="entry name" value="FERM_domain"/>
</dbReference>
<feature type="compositionally biased region" description="Polar residues" evidence="13">
    <location>
        <begin position="253"/>
        <end position="263"/>
    </location>
</feature>
<feature type="region of interest" description="Disordered" evidence="13">
    <location>
        <begin position="420"/>
        <end position="444"/>
    </location>
</feature>
<feature type="domain" description="SH3" evidence="14">
    <location>
        <begin position="2364"/>
        <end position="2425"/>
    </location>
</feature>
<feature type="region of interest" description="Disordered" evidence="13">
    <location>
        <begin position="509"/>
        <end position="639"/>
    </location>
</feature>
<feature type="compositionally biased region" description="Pro residues" evidence="13">
    <location>
        <begin position="2119"/>
        <end position="2138"/>
    </location>
</feature>
<dbReference type="SMART" id="SM00326">
    <property type="entry name" value="SH3"/>
    <property type="match status" value="1"/>
</dbReference>
<dbReference type="PANTHER" id="PTHR22692">
    <property type="entry name" value="MYOSIN VII, XV"/>
    <property type="match status" value="1"/>
</dbReference>
<feature type="region of interest" description="Disordered" evidence="13">
    <location>
        <begin position="1672"/>
        <end position="1726"/>
    </location>
</feature>
<keyword evidence="3 11" id="KW-0728">SH3 domain</keyword>
<evidence type="ECO:0000256" key="4">
    <source>
        <dbReference type="ARBA" id="ARBA00022490"/>
    </source>
</evidence>
<dbReference type="InterPro" id="IPR035963">
    <property type="entry name" value="FERM_2"/>
</dbReference>
<feature type="compositionally biased region" description="Polar residues" evidence="13">
    <location>
        <begin position="2074"/>
        <end position="2083"/>
    </location>
</feature>
<dbReference type="CDD" id="cd14473">
    <property type="entry name" value="FERM_B-lobe"/>
    <property type="match status" value="1"/>
</dbReference>
<evidence type="ECO:0000256" key="6">
    <source>
        <dbReference type="ARBA" id="ARBA00022741"/>
    </source>
</evidence>
<dbReference type="InterPro" id="IPR036028">
    <property type="entry name" value="SH3-like_dom_sf"/>
</dbReference>
<keyword evidence="18" id="KW-1185">Reference proteome</keyword>
<protein>
    <submittedName>
        <fullName evidence="19">LOW QUALITY PROTEIN: myosin XVB</fullName>
    </submittedName>
</protein>
<dbReference type="SUPFAM" id="SSF52540">
    <property type="entry name" value="P-loop containing nucleoside triphosphate hydrolases"/>
    <property type="match status" value="1"/>
</dbReference>
<proteinExistence type="inferred from homology"/>
<feature type="compositionally biased region" description="Basic and acidic residues" evidence="13">
    <location>
        <begin position="2052"/>
        <end position="2061"/>
    </location>
</feature>
<comment type="subcellular location">
    <subcellularLocation>
        <location evidence="1">Cytoplasm</location>
    </subcellularLocation>
</comment>
<dbReference type="Gene3D" id="1.20.5.4820">
    <property type="match status" value="1"/>
</dbReference>
<feature type="compositionally biased region" description="Low complexity" evidence="13">
    <location>
        <begin position="271"/>
        <end position="285"/>
    </location>
</feature>
<feature type="region of interest" description="Disordered" evidence="13">
    <location>
        <begin position="1"/>
        <end position="361"/>
    </location>
</feature>
<dbReference type="Pfam" id="PF00063">
    <property type="entry name" value="Myosin_head"/>
    <property type="match status" value="2"/>
</dbReference>
<evidence type="ECO:0000313" key="18">
    <source>
        <dbReference type="Proteomes" id="UP000694915"/>
    </source>
</evidence>
<comment type="similarity">
    <text evidence="2 12">Belongs to the TRAFAC class myosin-kinesin ATPase superfamily. Myosin family.</text>
</comment>
<dbReference type="InterPro" id="IPR027417">
    <property type="entry name" value="P-loop_NTPase"/>
</dbReference>
<feature type="compositionally biased region" description="Polar residues" evidence="13">
    <location>
        <begin position="474"/>
        <end position="486"/>
    </location>
</feature>
<evidence type="ECO:0000256" key="3">
    <source>
        <dbReference type="ARBA" id="ARBA00022443"/>
    </source>
</evidence>
<evidence type="ECO:0000256" key="9">
    <source>
        <dbReference type="ARBA" id="ARBA00023175"/>
    </source>
</evidence>
<reference evidence="19" key="1">
    <citation type="submission" date="2025-08" db="UniProtKB">
        <authorList>
            <consortium name="RefSeq"/>
        </authorList>
    </citation>
    <scope>IDENTIFICATION</scope>
</reference>
<dbReference type="InterPro" id="IPR000857">
    <property type="entry name" value="MyTH4_dom"/>
</dbReference>